<reference evidence="1" key="1">
    <citation type="submission" date="2020-03" db="EMBL/GenBank/DDBJ databases">
        <title>The deep terrestrial virosphere.</title>
        <authorList>
            <person name="Holmfeldt K."/>
            <person name="Nilsson E."/>
            <person name="Simone D."/>
            <person name="Lopez-Fernandez M."/>
            <person name="Wu X."/>
            <person name="de Brujin I."/>
            <person name="Lundin D."/>
            <person name="Andersson A."/>
            <person name="Bertilsson S."/>
            <person name="Dopson M."/>
        </authorList>
    </citation>
    <scope>NUCLEOTIDE SEQUENCE</scope>
    <source>
        <strain evidence="1">MM415B03542</strain>
    </source>
</reference>
<protein>
    <submittedName>
        <fullName evidence="1">Putative terminase</fullName>
    </submittedName>
</protein>
<sequence length="248" mass="27557">METGYMSQLQALPEPLRSQMLNGDFNAGLGDDPWQVIPTEWVVAAQNRWTPEGRSAKMDSIGIDGARGGPDRTTFAPRHGNWFDEILAYPGAKTPDGPTVAGLVVPLVRDDCVLNVGLIGVGTSIYDHLQGLGTLRVSAINEAEGVDTMDRTEKLKFRNVRAEMWWRMRENLDPQYGENVCLPPDSELKADLCAPRWKLTIGGILIESKEDLKKRIGRSTDKGDATCMTNYVPQTLLSHMDLSRVFRK</sequence>
<evidence type="ECO:0000313" key="1">
    <source>
        <dbReference type="EMBL" id="QJI05419.1"/>
    </source>
</evidence>
<dbReference type="AlphaFoldDB" id="A0A6M3Y589"/>
<dbReference type="Gene3D" id="3.30.420.240">
    <property type="match status" value="1"/>
</dbReference>
<proteinExistence type="predicted"/>
<name>A0A6M3Y589_9ZZZZ</name>
<dbReference type="EMBL" id="MT145199">
    <property type="protein sequence ID" value="QJI05419.1"/>
    <property type="molecule type" value="Genomic_DNA"/>
</dbReference>
<accession>A0A6M3Y589</accession>
<organism evidence="1">
    <name type="scientific">viral metagenome</name>
    <dbReference type="NCBI Taxonomy" id="1070528"/>
    <lineage>
        <taxon>unclassified sequences</taxon>
        <taxon>metagenomes</taxon>
        <taxon>organismal metagenomes</taxon>
    </lineage>
</organism>
<gene>
    <name evidence="1" type="ORF">MM415B03542_0006</name>
</gene>